<dbReference type="AlphaFoldDB" id="A0AAV0XEE7"/>
<keyword evidence="3" id="KW-1185">Reference proteome</keyword>
<evidence type="ECO:0000313" key="2">
    <source>
        <dbReference type="EMBL" id="CAI6365901.1"/>
    </source>
</evidence>
<dbReference type="InterPro" id="IPR008906">
    <property type="entry name" value="HATC_C_dom"/>
</dbReference>
<reference evidence="2 3" key="1">
    <citation type="submission" date="2023-01" db="EMBL/GenBank/DDBJ databases">
        <authorList>
            <person name="Whitehead M."/>
        </authorList>
    </citation>
    <scope>NUCLEOTIDE SEQUENCE [LARGE SCALE GENOMIC DNA]</scope>
</reference>
<accession>A0AAV0XEE7</accession>
<dbReference type="PANTHER" id="PTHR46289">
    <property type="entry name" value="52 KDA REPRESSOR OF THE INHIBITOR OF THE PROTEIN KINASE-LIKE PROTEIN-RELATED"/>
    <property type="match status" value="1"/>
</dbReference>
<sequence length="159" mass="18553">MDSIISSLKIRFSEESLSIATSADRLMQFDYEGSSFLVEHYKHVLNINENDLKSEMLVLKNVIGDNLKDMNFIKENLNKKVFPNLYLMVQVAITLPISSATSERSFSAMRRINTYLRSTMNQDRFSNLSILHIEKDIEIKINEILQIFIDKNKRKMKLE</sequence>
<evidence type="ECO:0000259" key="1">
    <source>
        <dbReference type="Pfam" id="PF05699"/>
    </source>
</evidence>
<dbReference type="Proteomes" id="UP001160148">
    <property type="component" value="Unassembled WGS sequence"/>
</dbReference>
<proteinExistence type="predicted"/>
<gene>
    <name evidence="2" type="ORF">MEUPH1_LOCUS20554</name>
</gene>
<dbReference type="GO" id="GO:0046983">
    <property type="term" value="F:protein dimerization activity"/>
    <property type="evidence" value="ECO:0007669"/>
    <property type="project" value="InterPro"/>
</dbReference>
<comment type="caution">
    <text evidence="2">The sequence shown here is derived from an EMBL/GenBank/DDBJ whole genome shotgun (WGS) entry which is preliminary data.</text>
</comment>
<dbReference type="SUPFAM" id="SSF53098">
    <property type="entry name" value="Ribonuclease H-like"/>
    <property type="match status" value="1"/>
</dbReference>
<dbReference type="PANTHER" id="PTHR46289:SF17">
    <property type="entry name" value="HAT C-TERMINAL DIMERISATION DOMAIN-CONTAINING PROTEIN"/>
    <property type="match status" value="1"/>
</dbReference>
<name>A0AAV0XEE7_9HEMI</name>
<evidence type="ECO:0000313" key="3">
    <source>
        <dbReference type="Proteomes" id="UP001160148"/>
    </source>
</evidence>
<dbReference type="EMBL" id="CARXXK010000004">
    <property type="protein sequence ID" value="CAI6365901.1"/>
    <property type="molecule type" value="Genomic_DNA"/>
</dbReference>
<feature type="domain" description="HAT C-terminal dimerisation" evidence="1">
    <location>
        <begin position="65"/>
        <end position="136"/>
    </location>
</feature>
<dbReference type="InterPro" id="IPR052958">
    <property type="entry name" value="IFN-induced_PKR_regulator"/>
</dbReference>
<dbReference type="InterPro" id="IPR012337">
    <property type="entry name" value="RNaseH-like_sf"/>
</dbReference>
<organism evidence="2 3">
    <name type="scientific">Macrosiphum euphorbiae</name>
    <name type="common">potato aphid</name>
    <dbReference type="NCBI Taxonomy" id="13131"/>
    <lineage>
        <taxon>Eukaryota</taxon>
        <taxon>Metazoa</taxon>
        <taxon>Ecdysozoa</taxon>
        <taxon>Arthropoda</taxon>
        <taxon>Hexapoda</taxon>
        <taxon>Insecta</taxon>
        <taxon>Pterygota</taxon>
        <taxon>Neoptera</taxon>
        <taxon>Paraneoptera</taxon>
        <taxon>Hemiptera</taxon>
        <taxon>Sternorrhyncha</taxon>
        <taxon>Aphidomorpha</taxon>
        <taxon>Aphidoidea</taxon>
        <taxon>Aphididae</taxon>
        <taxon>Macrosiphini</taxon>
        <taxon>Macrosiphum</taxon>
    </lineage>
</organism>
<dbReference type="Pfam" id="PF05699">
    <property type="entry name" value="Dimer_Tnp_hAT"/>
    <property type="match status" value="1"/>
</dbReference>
<protein>
    <recommendedName>
        <fullName evidence="1">HAT C-terminal dimerisation domain-containing protein</fullName>
    </recommendedName>
</protein>